<evidence type="ECO:0000313" key="2">
    <source>
        <dbReference type="EMBL" id="MCL1125038.1"/>
    </source>
</evidence>
<dbReference type="PANTHER" id="PTHR43441">
    <property type="entry name" value="RIBOSOMAL-PROTEIN-SERINE ACETYLTRANSFERASE"/>
    <property type="match status" value="1"/>
</dbReference>
<accession>A0ABT0LBK0</accession>
<gene>
    <name evidence="2" type="ORF">L2764_11265</name>
</gene>
<dbReference type="InterPro" id="IPR016181">
    <property type="entry name" value="Acyl_CoA_acyltransferase"/>
</dbReference>
<organism evidence="2 3">
    <name type="scientific">Shewanella surugensis</name>
    <dbReference type="NCBI Taxonomy" id="212020"/>
    <lineage>
        <taxon>Bacteria</taxon>
        <taxon>Pseudomonadati</taxon>
        <taxon>Pseudomonadota</taxon>
        <taxon>Gammaproteobacteria</taxon>
        <taxon>Alteromonadales</taxon>
        <taxon>Shewanellaceae</taxon>
        <taxon>Shewanella</taxon>
    </lineage>
</organism>
<keyword evidence="3" id="KW-1185">Reference proteome</keyword>
<dbReference type="Pfam" id="PF13302">
    <property type="entry name" value="Acetyltransf_3"/>
    <property type="match status" value="1"/>
</dbReference>
<evidence type="ECO:0000313" key="3">
    <source>
        <dbReference type="Proteomes" id="UP001203423"/>
    </source>
</evidence>
<feature type="domain" description="N-acetyltransferase" evidence="1">
    <location>
        <begin position="5"/>
        <end position="52"/>
    </location>
</feature>
<protein>
    <submittedName>
        <fullName evidence="2">GNAT family N-acetyltransferase</fullName>
    </submittedName>
</protein>
<dbReference type="Gene3D" id="3.40.630.30">
    <property type="match status" value="1"/>
</dbReference>
<dbReference type="PANTHER" id="PTHR43441:SF11">
    <property type="entry name" value="RIBOSOMAL-PROTEIN-SERINE ACETYLTRANSFERASE"/>
    <property type="match status" value="1"/>
</dbReference>
<dbReference type="InterPro" id="IPR051908">
    <property type="entry name" value="Ribosomal_N-acetyltransferase"/>
</dbReference>
<name>A0ABT0LBK0_9GAMM</name>
<proteinExistence type="predicted"/>
<comment type="caution">
    <text evidence="2">The sequence shown here is derived from an EMBL/GenBank/DDBJ whole genome shotgun (WGS) entry which is preliminary data.</text>
</comment>
<reference evidence="2 3" key="1">
    <citation type="submission" date="2022-01" db="EMBL/GenBank/DDBJ databases">
        <title>Whole genome-based taxonomy of the Shewanellaceae.</title>
        <authorList>
            <person name="Martin-Rodriguez A.J."/>
        </authorList>
    </citation>
    <scope>NUCLEOTIDE SEQUENCE [LARGE SCALE GENOMIC DNA]</scope>
    <source>
        <strain evidence="2 3">DSM 17177</strain>
    </source>
</reference>
<sequence length="81" mass="9405">MPSSMGYATEALTEVIDFLFSQNSMHRVNRIEAYVMQGNLASETILNKLGFTMEGILREHSYWKGEYHDLSLYALLKKDWL</sequence>
<dbReference type="InterPro" id="IPR000182">
    <property type="entry name" value="GNAT_dom"/>
</dbReference>
<dbReference type="SUPFAM" id="SSF55729">
    <property type="entry name" value="Acyl-CoA N-acyltransferases (Nat)"/>
    <property type="match status" value="1"/>
</dbReference>
<dbReference type="Proteomes" id="UP001203423">
    <property type="component" value="Unassembled WGS sequence"/>
</dbReference>
<dbReference type="EMBL" id="JAKIKS010000038">
    <property type="protein sequence ID" value="MCL1125038.1"/>
    <property type="molecule type" value="Genomic_DNA"/>
</dbReference>
<evidence type="ECO:0000259" key="1">
    <source>
        <dbReference type="Pfam" id="PF13302"/>
    </source>
</evidence>